<accession>A0A1M6WYM0</accession>
<gene>
    <name evidence="2" type="ORF">SAMN04487891_104235</name>
    <name evidence="3" type="ORF">SAMN05216293_2364</name>
</gene>
<dbReference type="PROSITE" id="PS51257">
    <property type="entry name" value="PROKAR_LIPOPROTEIN"/>
    <property type="match status" value="1"/>
</dbReference>
<dbReference type="Proteomes" id="UP000184031">
    <property type="component" value="Unassembled WGS sequence"/>
</dbReference>
<keyword evidence="5" id="KW-1185">Reference proteome</keyword>
<dbReference type="EMBL" id="FRAT01000006">
    <property type="protein sequence ID" value="SHK98741.1"/>
    <property type="molecule type" value="Genomic_DNA"/>
</dbReference>
<comment type="caution">
    <text evidence="3">The sequence shown here is derived from an EMBL/GenBank/DDBJ whole genome shotgun (WGS) entry which is preliminary data.</text>
</comment>
<feature type="signal peptide" evidence="1">
    <location>
        <begin position="1"/>
        <end position="24"/>
    </location>
</feature>
<dbReference type="Proteomes" id="UP000198940">
    <property type="component" value="Unassembled WGS sequence"/>
</dbReference>
<name>A0A1M6WYM0_9FLAO</name>
<feature type="chain" id="PRO_5009922222" evidence="1">
    <location>
        <begin position="25"/>
        <end position="128"/>
    </location>
</feature>
<proteinExistence type="predicted"/>
<evidence type="ECO:0000313" key="5">
    <source>
        <dbReference type="Proteomes" id="UP000198940"/>
    </source>
</evidence>
<dbReference type="OrthoDB" id="959523at2"/>
<evidence type="ECO:0000313" key="3">
    <source>
        <dbReference type="EMBL" id="SHK98741.1"/>
    </source>
</evidence>
<reference evidence="3 4" key="1">
    <citation type="submission" date="2016-11" db="EMBL/GenBank/DDBJ databases">
        <authorList>
            <person name="Varghese N."/>
            <person name="Submissions S."/>
        </authorList>
    </citation>
    <scope>NUCLEOTIDE SEQUENCE [LARGE SCALE GENOMIC DNA]</scope>
    <source>
        <strain evidence="3 4">CGMCC 1.12174</strain>
        <strain evidence="2 5">DSM 26351</strain>
    </source>
</reference>
<evidence type="ECO:0000256" key="1">
    <source>
        <dbReference type="SAM" id="SignalP"/>
    </source>
</evidence>
<organism evidence="3 4">
    <name type="scientific">Flagellimonas taeanensis</name>
    <dbReference type="NCBI Taxonomy" id="1005926"/>
    <lineage>
        <taxon>Bacteria</taxon>
        <taxon>Pseudomonadati</taxon>
        <taxon>Bacteroidota</taxon>
        <taxon>Flavobacteriia</taxon>
        <taxon>Flavobacteriales</taxon>
        <taxon>Flavobacteriaceae</taxon>
        <taxon>Flagellimonas</taxon>
    </lineage>
</organism>
<evidence type="ECO:0000313" key="4">
    <source>
        <dbReference type="Proteomes" id="UP000184031"/>
    </source>
</evidence>
<dbReference type="AlphaFoldDB" id="A0A1M6WYM0"/>
<protein>
    <submittedName>
        <fullName evidence="3">Uncharacterized protein</fullName>
    </submittedName>
</protein>
<keyword evidence="1" id="KW-0732">Signal</keyword>
<sequence length="128" mass="14512">MQSKVRSIKRGHQRLLLLSSILLAASCSSKKTIYISNKHKDAITLSMDSSYHGKNVFADSLDGQKIGSHLILHFGKGKWSKEDKTQLEKTLRHTAVNSVDGIEERSFRPTIRVNHIRLFVEELLVTIK</sequence>
<evidence type="ECO:0000313" key="2">
    <source>
        <dbReference type="EMBL" id="SFB99353.1"/>
    </source>
</evidence>
<dbReference type="EMBL" id="FOKU01000004">
    <property type="protein sequence ID" value="SFB99353.1"/>
    <property type="molecule type" value="Genomic_DNA"/>
</dbReference>
<dbReference type="RefSeq" id="WP_072880061.1">
    <property type="nucleotide sequence ID" value="NZ_FOKU01000004.1"/>
</dbReference>
<dbReference type="STRING" id="1055723.SAMN05216293_2364"/>